<gene>
    <name evidence="2" type="ORF">ACFFUT_11550</name>
</gene>
<dbReference type="SUPFAM" id="SSF55729">
    <property type="entry name" value="Acyl-CoA N-acyltransferases (Nat)"/>
    <property type="match status" value="1"/>
</dbReference>
<keyword evidence="2" id="KW-0808">Transferase</keyword>
<evidence type="ECO:0000313" key="3">
    <source>
        <dbReference type="Proteomes" id="UP001589683"/>
    </source>
</evidence>
<dbReference type="InterPro" id="IPR051531">
    <property type="entry name" value="N-acetyltransferase"/>
</dbReference>
<keyword evidence="2" id="KW-0012">Acyltransferase</keyword>
<dbReference type="InterPro" id="IPR016181">
    <property type="entry name" value="Acyl_CoA_acyltransferase"/>
</dbReference>
<organism evidence="2 3">
    <name type="scientific">Pseudohalocynthiibacter aestuariivivens</name>
    <dbReference type="NCBI Taxonomy" id="1591409"/>
    <lineage>
        <taxon>Bacteria</taxon>
        <taxon>Pseudomonadati</taxon>
        <taxon>Pseudomonadota</taxon>
        <taxon>Alphaproteobacteria</taxon>
        <taxon>Rhodobacterales</taxon>
        <taxon>Paracoccaceae</taxon>
        <taxon>Pseudohalocynthiibacter</taxon>
    </lineage>
</organism>
<keyword evidence="3" id="KW-1185">Reference proteome</keyword>
<dbReference type="GO" id="GO:0016746">
    <property type="term" value="F:acyltransferase activity"/>
    <property type="evidence" value="ECO:0007669"/>
    <property type="project" value="UniProtKB-KW"/>
</dbReference>
<name>A0ABV5JG46_9RHOB</name>
<dbReference type="PANTHER" id="PTHR43792">
    <property type="entry name" value="GNAT FAMILY, PUTATIVE (AFU_ORTHOLOGUE AFUA_3G00765)-RELATED-RELATED"/>
    <property type="match status" value="1"/>
</dbReference>
<reference evidence="2 3" key="1">
    <citation type="submission" date="2024-09" db="EMBL/GenBank/DDBJ databases">
        <authorList>
            <person name="Sun Q."/>
            <person name="Mori K."/>
        </authorList>
    </citation>
    <scope>NUCLEOTIDE SEQUENCE [LARGE SCALE GENOMIC DNA]</scope>
    <source>
        <strain evidence="2 3">CECT 8726</strain>
    </source>
</reference>
<dbReference type="PROSITE" id="PS51186">
    <property type="entry name" value="GNAT"/>
    <property type="match status" value="1"/>
</dbReference>
<dbReference type="RefSeq" id="WP_213887945.1">
    <property type="nucleotide sequence ID" value="NZ_JAGFNU010000002.1"/>
</dbReference>
<dbReference type="Proteomes" id="UP001589683">
    <property type="component" value="Unassembled WGS sequence"/>
</dbReference>
<dbReference type="Pfam" id="PF13302">
    <property type="entry name" value="Acetyltransf_3"/>
    <property type="match status" value="1"/>
</dbReference>
<protein>
    <submittedName>
        <fullName evidence="2">GNAT family N-acetyltransferase</fullName>
        <ecNumber evidence="2">2.3.-.-</ecNumber>
    </submittedName>
</protein>
<comment type="caution">
    <text evidence="2">The sequence shown here is derived from an EMBL/GenBank/DDBJ whole genome shotgun (WGS) entry which is preliminary data.</text>
</comment>
<dbReference type="EC" id="2.3.-.-" evidence="2"/>
<dbReference type="EMBL" id="JBHMEA010000039">
    <property type="protein sequence ID" value="MFB9232420.1"/>
    <property type="molecule type" value="Genomic_DNA"/>
</dbReference>
<feature type="domain" description="N-acetyltransferase" evidence="1">
    <location>
        <begin position="14"/>
        <end position="172"/>
    </location>
</feature>
<proteinExistence type="predicted"/>
<dbReference type="CDD" id="cd04301">
    <property type="entry name" value="NAT_SF"/>
    <property type="match status" value="1"/>
</dbReference>
<evidence type="ECO:0000313" key="2">
    <source>
        <dbReference type="EMBL" id="MFB9232420.1"/>
    </source>
</evidence>
<sequence>MENKRTLIFGTPRLEVRAFAPEDWTRLSEIGGNPEVARMMLSLNAPWPEADVKIWMAQNTYQGTLGYLAGIYLPDETLIGFVRIGGTPITCGFAVDPDYQGLGYATEAVHGLLAHAFDTLEAKVIEADHFADNLVSGRVLHKQGFEKIGEGAAKSTARLEPAPNVLYRLTQQQIKAA</sequence>
<evidence type="ECO:0000259" key="1">
    <source>
        <dbReference type="PROSITE" id="PS51186"/>
    </source>
</evidence>
<dbReference type="Gene3D" id="3.40.630.30">
    <property type="match status" value="1"/>
</dbReference>
<accession>A0ABV5JG46</accession>
<dbReference type="InterPro" id="IPR000182">
    <property type="entry name" value="GNAT_dom"/>
</dbReference>